<dbReference type="AlphaFoldDB" id="A0A918XG62"/>
<comment type="caution">
    <text evidence="2">The sequence shown here is derived from an EMBL/GenBank/DDBJ whole genome shotgun (WGS) entry which is preliminary data.</text>
</comment>
<dbReference type="Pfam" id="PF13472">
    <property type="entry name" value="Lipase_GDSL_2"/>
    <property type="match status" value="1"/>
</dbReference>
<name>A0A918XG62_9GAMM</name>
<dbReference type="PANTHER" id="PTHR30383">
    <property type="entry name" value="THIOESTERASE 1/PROTEASE 1/LYSOPHOSPHOLIPASE L1"/>
    <property type="match status" value="1"/>
</dbReference>
<dbReference type="InterPro" id="IPR036514">
    <property type="entry name" value="SGNH_hydro_sf"/>
</dbReference>
<dbReference type="EMBL" id="BMYM01000001">
    <property type="protein sequence ID" value="GHD29249.1"/>
    <property type="molecule type" value="Genomic_DNA"/>
</dbReference>
<dbReference type="Proteomes" id="UP000644693">
    <property type="component" value="Unassembled WGS sequence"/>
</dbReference>
<protein>
    <submittedName>
        <fullName evidence="2">Arylesterase</fullName>
    </submittedName>
</protein>
<dbReference type="PANTHER" id="PTHR30383:SF24">
    <property type="entry name" value="THIOESTERASE 1_PROTEASE 1_LYSOPHOSPHOLIPASE L1"/>
    <property type="match status" value="1"/>
</dbReference>
<proteinExistence type="predicted"/>
<evidence type="ECO:0000313" key="2">
    <source>
        <dbReference type="EMBL" id="GHD29249.1"/>
    </source>
</evidence>
<dbReference type="GO" id="GO:0004622">
    <property type="term" value="F:phosphatidylcholine lysophospholipase activity"/>
    <property type="evidence" value="ECO:0007669"/>
    <property type="project" value="TreeGrafter"/>
</dbReference>
<dbReference type="InterPro" id="IPR051532">
    <property type="entry name" value="Ester_Hydrolysis_Enzymes"/>
</dbReference>
<dbReference type="SUPFAM" id="SSF52266">
    <property type="entry name" value="SGNH hydrolase"/>
    <property type="match status" value="1"/>
</dbReference>
<reference evidence="2" key="1">
    <citation type="journal article" date="2014" name="Int. J. Syst. Evol. Microbiol.">
        <title>Complete genome sequence of Corynebacterium casei LMG S-19264T (=DSM 44701T), isolated from a smear-ripened cheese.</title>
        <authorList>
            <consortium name="US DOE Joint Genome Institute (JGI-PGF)"/>
            <person name="Walter F."/>
            <person name="Albersmeier A."/>
            <person name="Kalinowski J."/>
            <person name="Ruckert C."/>
        </authorList>
    </citation>
    <scope>NUCLEOTIDE SEQUENCE</scope>
    <source>
        <strain evidence="2">KCTC 23430</strain>
    </source>
</reference>
<feature type="domain" description="SGNH hydrolase-type esterase" evidence="1">
    <location>
        <begin position="21"/>
        <end position="178"/>
    </location>
</feature>
<accession>A0A918XG62</accession>
<sequence>MLGCDPEPSYAPLLTDSQVLAFGDSITYGTGAQPSQAYTEHLSGKTGWQIVNAGLPGELARDAKPRLLSTLEQHRPDAVILELGGNDFLRQRSESLVKADLQALIDVIEASGARTILMAVPRFSLIRARAGALKDSEIYAELAEENGIPLIEEALSKVLSQEEMRADPIHPNAEGYEALAESVYQGLLDLRLL</sequence>
<dbReference type="InterPro" id="IPR013830">
    <property type="entry name" value="SGNH_hydro"/>
</dbReference>
<evidence type="ECO:0000259" key="1">
    <source>
        <dbReference type="Pfam" id="PF13472"/>
    </source>
</evidence>
<organism evidence="2 3">
    <name type="scientific">Parahalioglobus pacificus</name>
    <dbReference type="NCBI Taxonomy" id="930806"/>
    <lineage>
        <taxon>Bacteria</taxon>
        <taxon>Pseudomonadati</taxon>
        <taxon>Pseudomonadota</taxon>
        <taxon>Gammaproteobacteria</taxon>
        <taxon>Cellvibrionales</taxon>
        <taxon>Halieaceae</taxon>
        <taxon>Parahalioglobus</taxon>
    </lineage>
</organism>
<gene>
    <name evidence="2" type="ORF">GCM10007053_09430</name>
</gene>
<evidence type="ECO:0000313" key="3">
    <source>
        <dbReference type="Proteomes" id="UP000644693"/>
    </source>
</evidence>
<reference evidence="2" key="2">
    <citation type="submission" date="2020-09" db="EMBL/GenBank/DDBJ databases">
        <authorList>
            <person name="Sun Q."/>
            <person name="Kim S."/>
        </authorList>
    </citation>
    <scope>NUCLEOTIDE SEQUENCE</scope>
    <source>
        <strain evidence="2">KCTC 23430</strain>
    </source>
</reference>
<keyword evidence="3" id="KW-1185">Reference proteome</keyword>
<dbReference type="Gene3D" id="3.40.50.1110">
    <property type="entry name" value="SGNH hydrolase"/>
    <property type="match status" value="1"/>
</dbReference>